<evidence type="ECO:0000256" key="1">
    <source>
        <dbReference type="ARBA" id="ARBA00005771"/>
    </source>
</evidence>
<dbReference type="EMBL" id="WJQU01000002">
    <property type="protein sequence ID" value="KAJ6640904.1"/>
    <property type="molecule type" value="Genomic_DNA"/>
</dbReference>
<feature type="domain" description="Sulfotransferase" evidence="3">
    <location>
        <begin position="66"/>
        <end position="343"/>
    </location>
</feature>
<accession>A0A9Q0S1E5</accession>
<dbReference type="InterPro" id="IPR000863">
    <property type="entry name" value="Sulfotransferase_dom"/>
</dbReference>
<proteinExistence type="inferred from homology"/>
<organism evidence="4 5">
    <name type="scientific">Pseudolycoriella hygida</name>
    <dbReference type="NCBI Taxonomy" id="35572"/>
    <lineage>
        <taxon>Eukaryota</taxon>
        <taxon>Metazoa</taxon>
        <taxon>Ecdysozoa</taxon>
        <taxon>Arthropoda</taxon>
        <taxon>Hexapoda</taxon>
        <taxon>Insecta</taxon>
        <taxon>Pterygota</taxon>
        <taxon>Neoptera</taxon>
        <taxon>Endopterygota</taxon>
        <taxon>Diptera</taxon>
        <taxon>Nematocera</taxon>
        <taxon>Sciaroidea</taxon>
        <taxon>Sciaridae</taxon>
        <taxon>Pseudolycoriella</taxon>
    </lineage>
</organism>
<evidence type="ECO:0000256" key="2">
    <source>
        <dbReference type="ARBA" id="ARBA00022679"/>
    </source>
</evidence>
<dbReference type="Proteomes" id="UP001151699">
    <property type="component" value="Chromosome B"/>
</dbReference>
<dbReference type="InterPro" id="IPR027417">
    <property type="entry name" value="P-loop_NTPase"/>
</dbReference>
<evidence type="ECO:0000313" key="4">
    <source>
        <dbReference type="EMBL" id="KAJ6640904.1"/>
    </source>
</evidence>
<dbReference type="Gene3D" id="3.40.50.300">
    <property type="entry name" value="P-loop containing nucleotide triphosphate hydrolases"/>
    <property type="match status" value="1"/>
</dbReference>
<evidence type="ECO:0000259" key="3">
    <source>
        <dbReference type="Pfam" id="PF00685"/>
    </source>
</evidence>
<comment type="caution">
    <text evidence="4">The sequence shown here is derived from an EMBL/GenBank/DDBJ whole genome shotgun (WGS) entry which is preliminary data.</text>
</comment>
<sequence>MAFNNNKGEVEFPYDITDVDPEINQELLTDFTGEKTGFVQVGPKKYFFPSKFRSASSHFYNFQSRPSDLWVASFPRSGTTWTQELVWMIANDLDYGKAKAEPLTKRFPFFEFCVFMHDKTKEQLLLENKHSEEKQHFVELVSTPGYEFLPNITERRFIKTHLPFSLLPPSVMENKSKIVYVARNPKDVLVSYYYLNKLYRTQGYVNTFEKYWDYFEKSLNPWMPYWSHLKEGWEHRHNPNVLFMFYEDMNKDLPGTIKKVASFLNKTLNNDEITKLTAYLSIDNFKHNTSVNQIEMKDVRICNPNEEAFVRKGKTNSLGWQKEYTPDIIQRMEKWIEVNLKETDMRFPE</sequence>
<dbReference type="Pfam" id="PF00685">
    <property type="entry name" value="Sulfotransfer_1"/>
    <property type="match status" value="1"/>
</dbReference>
<protein>
    <submittedName>
        <fullName evidence="4">Luciferin sulfotransferase</fullName>
    </submittedName>
</protein>
<dbReference type="PANTHER" id="PTHR11783">
    <property type="entry name" value="SULFOTRANSFERASE SULT"/>
    <property type="match status" value="1"/>
</dbReference>
<dbReference type="GO" id="GO:0008146">
    <property type="term" value="F:sulfotransferase activity"/>
    <property type="evidence" value="ECO:0007669"/>
    <property type="project" value="InterPro"/>
</dbReference>
<keyword evidence="2" id="KW-0808">Transferase</keyword>
<evidence type="ECO:0000313" key="5">
    <source>
        <dbReference type="Proteomes" id="UP001151699"/>
    </source>
</evidence>
<dbReference type="AlphaFoldDB" id="A0A9Q0S1E5"/>
<dbReference type="OrthoDB" id="205623at2759"/>
<comment type="similarity">
    <text evidence="1">Belongs to the sulfotransferase 1 family.</text>
</comment>
<gene>
    <name evidence="4" type="primary">LST_5</name>
    <name evidence="4" type="ORF">Bhyg_05837</name>
</gene>
<keyword evidence="5" id="KW-1185">Reference proteome</keyword>
<dbReference type="SUPFAM" id="SSF52540">
    <property type="entry name" value="P-loop containing nucleoside triphosphate hydrolases"/>
    <property type="match status" value="1"/>
</dbReference>
<reference evidence="4" key="1">
    <citation type="submission" date="2022-07" db="EMBL/GenBank/DDBJ databases">
        <authorList>
            <person name="Trinca V."/>
            <person name="Uliana J.V.C."/>
            <person name="Torres T.T."/>
            <person name="Ward R.J."/>
            <person name="Monesi N."/>
        </authorList>
    </citation>
    <scope>NUCLEOTIDE SEQUENCE</scope>
    <source>
        <strain evidence="4">HSMRA1968</strain>
        <tissue evidence="4">Whole embryos</tissue>
    </source>
</reference>
<name>A0A9Q0S1E5_9DIPT</name>